<dbReference type="AlphaFoldDB" id="A0A0A0I8D3"/>
<dbReference type="InterPro" id="IPR003370">
    <property type="entry name" value="Chromate_transpt"/>
</dbReference>
<evidence type="ECO:0000256" key="1">
    <source>
        <dbReference type="ARBA" id="ARBA00004651"/>
    </source>
</evidence>
<evidence type="ECO:0000256" key="7">
    <source>
        <dbReference type="SAM" id="Phobius"/>
    </source>
</evidence>
<keyword evidence="3" id="KW-1003">Cell membrane</keyword>
<feature type="transmembrane region" description="Helical" evidence="7">
    <location>
        <begin position="69"/>
        <end position="96"/>
    </location>
</feature>
<proteinExistence type="inferred from homology"/>
<keyword evidence="4 7" id="KW-0812">Transmembrane</keyword>
<dbReference type="GO" id="GO:0015109">
    <property type="term" value="F:chromate transmembrane transporter activity"/>
    <property type="evidence" value="ECO:0007669"/>
    <property type="project" value="InterPro"/>
</dbReference>
<keyword evidence="5 7" id="KW-1133">Transmembrane helix</keyword>
<evidence type="ECO:0000256" key="6">
    <source>
        <dbReference type="ARBA" id="ARBA00023136"/>
    </source>
</evidence>
<protein>
    <submittedName>
        <fullName evidence="8">Chromate transporter</fullName>
    </submittedName>
</protein>
<evidence type="ECO:0000256" key="5">
    <source>
        <dbReference type="ARBA" id="ARBA00022989"/>
    </source>
</evidence>
<comment type="subcellular location">
    <subcellularLocation>
        <location evidence="1">Cell membrane</location>
        <topology evidence="1">Multi-pass membrane protein</topology>
    </subcellularLocation>
</comment>
<dbReference type="Pfam" id="PF02417">
    <property type="entry name" value="Chromate_transp"/>
    <property type="match status" value="1"/>
</dbReference>
<evidence type="ECO:0000313" key="8">
    <source>
        <dbReference type="EMBL" id="KGM96808.1"/>
    </source>
</evidence>
<feature type="transmembrane region" description="Helical" evidence="7">
    <location>
        <begin position="136"/>
        <end position="169"/>
    </location>
</feature>
<evidence type="ECO:0000256" key="4">
    <source>
        <dbReference type="ARBA" id="ARBA00022692"/>
    </source>
</evidence>
<accession>A0A0A0I8D3</accession>
<dbReference type="RefSeq" id="WP_039254432.1">
    <property type="nucleotide sequence ID" value="NZ_JENJ01000018.1"/>
</dbReference>
<name>A0A0A0I8D3_CLONO</name>
<gene>
    <name evidence="8" type="ORF">Z968_05575</name>
</gene>
<sequence length="178" mass="19039">MFSIFFKIGAFTIGGGYAMLPLIEREIVDKKSWIEKEEYLDMIALAQSSPGPIAVNTSVFVGYKIGGSLGVLATTLGAVLPSFLIILLVASFFVGLQDNKIVERVFKGIRPTVVALIAAPVIRMGKDAKINKKTIIIPVIVAILVGFLKVTAIIVIIISALLGIAYTIYLGGKKDDAV</sequence>
<evidence type="ECO:0000256" key="3">
    <source>
        <dbReference type="ARBA" id="ARBA00022475"/>
    </source>
</evidence>
<dbReference type="EMBL" id="JENJ01000018">
    <property type="protein sequence ID" value="KGM96808.1"/>
    <property type="molecule type" value="Genomic_DNA"/>
</dbReference>
<comment type="similarity">
    <text evidence="2">Belongs to the chromate ion transporter (CHR) (TC 2.A.51) family.</text>
</comment>
<dbReference type="Proteomes" id="UP000030012">
    <property type="component" value="Unassembled WGS sequence"/>
</dbReference>
<evidence type="ECO:0000313" key="9">
    <source>
        <dbReference type="Proteomes" id="UP000030012"/>
    </source>
</evidence>
<dbReference type="GO" id="GO:0005886">
    <property type="term" value="C:plasma membrane"/>
    <property type="evidence" value="ECO:0007669"/>
    <property type="project" value="UniProtKB-SubCell"/>
</dbReference>
<dbReference type="PANTHER" id="PTHR43663:SF2">
    <property type="entry name" value="CHROMATE TRANSPORT PROTEIN-RELATED"/>
    <property type="match status" value="1"/>
</dbReference>
<reference evidence="8 9" key="1">
    <citation type="submission" date="2014-01" db="EMBL/GenBank/DDBJ databases">
        <title>Plasmidome dynamics in the species complex Clostridium novyi sensu lato converts strains of independent lineages into distinctly different pathogens.</title>
        <authorList>
            <person name="Skarin H."/>
            <person name="Segerman B."/>
        </authorList>
    </citation>
    <scope>NUCLEOTIDE SEQUENCE [LARGE SCALE GENOMIC DNA]</scope>
    <source>
        <strain evidence="8 9">4552</strain>
    </source>
</reference>
<comment type="caution">
    <text evidence="8">The sequence shown here is derived from an EMBL/GenBank/DDBJ whole genome shotgun (WGS) entry which is preliminary data.</text>
</comment>
<evidence type="ECO:0000256" key="2">
    <source>
        <dbReference type="ARBA" id="ARBA00005262"/>
    </source>
</evidence>
<keyword evidence="6 7" id="KW-0472">Membrane</keyword>
<organism evidence="8 9">
    <name type="scientific">Clostridium novyi A str. 4552</name>
    <dbReference type="NCBI Taxonomy" id="1444289"/>
    <lineage>
        <taxon>Bacteria</taxon>
        <taxon>Bacillati</taxon>
        <taxon>Bacillota</taxon>
        <taxon>Clostridia</taxon>
        <taxon>Eubacteriales</taxon>
        <taxon>Clostridiaceae</taxon>
        <taxon>Clostridium</taxon>
    </lineage>
</organism>
<dbReference type="InterPro" id="IPR052518">
    <property type="entry name" value="CHR_Transporter"/>
</dbReference>
<dbReference type="PANTHER" id="PTHR43663">
    <property type="entry name" value="CHROMATE TRANSPORT PROTEIN-RELATED"/>
    <property type="match status" value="1"/>
</dbReference>